<sequence>MVQTLRASPEYIDRLRQEQAEQNEIRTIDLVSLLDWTYGEQKAHLDLVSNDEARHFDIRCALNSLEQLLHLRTFVDGGGRSPANLHPDAEAVHAAVMGFAAQSDDCAYAAGLLVYYGSKQMQPEKPAVSGRKLQEKRDRTGRTVMSYWQVDGEELFVRPGTKLPKPYGYDGPGCRVGQACELHVLSVESDLEEFLLETYTYWCAALEIISDALPMLKTHKLKKFQAPEFDRKAARILKLSTAA</sequence>
<gene>
    <name evidence="1" type="ORF">SAMN04488518_11366</name>
</gene>
<accession>A0A1I4DYG4</accession>
<evidence type="ECO:0000313" key="2">
    <source>
        <dbReference type="Proteomes" id="UP000199598"/>
    </source>
</evidence>
<reference evidence="1 2" key="1">
    <citation type="submission" date="2016-10" db="EMBL/GenBank/DDBJ databases">
        <authorList>
            <person name="Varghese N."/>
            <person name="Submissions S."/>
        </authorList>
    </citation>
    <scope>NUCLEOTIDE SEQUENCE [LARGE SCALE GENOMIC DNA]</scope>
    <source>
        <strain evidence="1 2">DSM 16392</strain>
    </source>
</reference>
<keyword evidence="2" id="KW-1185">Reference proteome</keyword>
<dbReference type="RefSeq" id="WP_093522644.1">
    <property type="nucleotide sequence ID" value="NZ_FOSK01000013.1"/>
</dbReference>
<comment type="caution">
    <text evidence="1">The sequence shown here is derived from an EMBL/GenBank/DDBJ whole genome shotgun (WGS) entry which is preliminary data.</text>
</comment>
<dbReference type="Proteomes" id="UP000199598">
    <property type="component" value="Unassembled WGS sequence"/>
</dbReference>
<name>A0A1I4DYG4_9HYPH</name>
<protein>
    <submittedName>
        <fullName evidence="1">Uncharacterized protein</fullName>
    </submittedName>
</protein>
<proteinExistence type="predicted"/>
<dbReference type="EMBL" id="FOSK01000013">
    <property type="protein sequence ID" value="SFK98485.1"/>
    <property type="molecule type" value="Genomic_DNA"/>
</dbReference>
<organism evidence="1 2">
    <name type="scientific">Pseudovibrio ascidiaceicola</name>
    <dbReference type="NCBI Taxonomy" id="285279"/>
    <lineage>
        <taxon>Bacteria</taxon>
        <taxon>Pseudomonadati</taxon>
        <taxon>Pseudomonadota</taxon>
        <taxon>Alphaproteobacteria</taxon>
        <taxon>Hyphomicrobiales</taxon>
        <taxon>Stappiaceae</taxon>
        <taxon>Pseudovibrio</taxon>
    </lineage>
</organism>
<evidence type="ECO:0000313" key="1">
    <source>
        <dbReference type="EMBL" id="SFK98485.1"/>
    </source>
</evidence>